<dbReference type="GO" id="GO:0016175">
    <property type="term" value="F:superoxide-generating NAD(P)H oxidase activity"/>
    <property type="evidence" value="ECO:0007669"/>
    <property type="project" value="TreeGrafter"/>
</dbReference>
<evidence type="ECO:0000259" key="9">
    <source>
        <dbReference type="PROSITE" id="PS51384"/>
    </source>
</evidence>
<evidence type="ECO:0000256" key="2">
    <source>
        <dbReference type="ARBA" id="ARBA00022692"/>
    </source>
</evidence>
<evidence type="ECO:0000256" key="7">
    <source>
        <dbReference type="ARBA" id="ARBA00023136"/>
    </source>
</evidence>
<dbReference type="Pfam" id="PF08030">
    <property type="entry name" value="NAD_binding_6"/>
    <property type="match status" value="1"/>
</dbReference>
<dbReference type="InterPro" id="IPR017938">
    <property type="entry name" value="Riboflavin_synthase-like_b-brl"/>
</dbReference>
<feature type="transmembrane region" description="Helical" evidence="8">
    <location>
        <begin position="75"/>
        <end position="92"/>
    </location>
</feature>
<dbReference type="InterPro" id="IPR017927">
    <property type="entry name" value="FAD-bd_FR_type"/>
</dbReference>
<evidence type="ECO:0000256" key="5">
    <source>
        <dbReference type="ARBA" id="ARBA00023002"/>
    </source>
</evidence>
<feature type="transmembrane region" description="Helical" evidence="8">
    <location>
        <begin position="212"/>
        <end position="229"/>
    </location>
</feature>
<keyword evidence="7 8" id="KW-0472">Membrane</keyword>
<dbReference type="SUPFAM" id="SSF52343">
    <property type="entry name" value="Ferredoxin reductase-like, C-terminal NADP-linked domain"/>
    <property type="match status" value="1"/>
</dbReference>
<keyword evidence="6" id="KW-0406">Ion transport</keyword>
<dbReference type="SFLD" id="SFLDS00052">
    <property type="entry name" value="Ferric_Reductase_Domain"/>
    <property type="match status" value="1"/>
</dbReference>
<dbReference type="Gene3D" id="3.40.50.80">
    <property type="entry name" value="Nucleotide-binding domain of ferredoxin-NADP reductase (FNR) module"/>
    <property type="match status" value="1"/>
</dbReference>
<evidence type="ECO:0000256" key="8">
    <source>
        <dbReference type="SAM" id="Phobius"/>
    </source>
</evidence>
<name>A0AAD5SY61_9FUNG</name>
<dbReference type="GO" id="GO:0000293">
    <property type="term" value="F:ferric-chelate reductase activity"/>
    <property type="evidence" value="ECO:0007669"/>
    <property type="project" value="TreeGrafter"/>
</dbReference>
<dbReference type="InterPro" id="IPR050369">
    <property type="entry name" value="RBOH/FRE"/>
</dbReference>
<feature type="transmembrane region" description="Helical" evidence="8">
    <location>
        <begin position="235"/>
        <end position="254"/>
    </location>
</feature>
<evidence type="ECO:0000256" key="6">
    <source>
        <dbReference type="ARBA" id="ARBA00023065"/>
    </source>
</evidence>
<comment type="subcellular location">
    <subcellularLocation>
        <location evidence="1">Membrane</location>
        <topology evidence="1">Multi-pass membrane protein</topology>
    </subcellularLocation>
</comment>
<evidence type="ECO:0000256" key="4">
    <source>
        <dbReference type="ARBA" id="ARBA00022989"/>
    </source>
</evidence>
<dbReference type="SUPFAM" id="SSF63380">
    <property type="entry name" value="Riboflavin synthase domain-like"/>
    <property type="match status" value="1"/>
</dbReference>
<keyword evidence="4 8" id="KW-1133">Transmembrane helix</keyword>
<organism evidence="10 11">
    <name type="scientific">Physocladia obscura</name>
    <dbReference type="NCBI Taxonomy" id="109957"/>
    <lineage>
        <taxon>Eukaryota</taxon>
        <taxon>Fungi</taxon>
        <taxon>Fungi incertae sedis</taxon>
        <taxon>Chytridiomycota</taxon>
        <taxon>Chytridiomycota incertae sedis</taxon>
        <taxon>Chytridiomycetes</taxon>
        <taxon>Chytridiales</taxon>
        <taxon>Chytriomycetaceae</taxon>
        <taxon>Physocladia</taxon>
    </lineage>
</organism>
<dbReference type="GO" id="GO:0033215">
    <property type="term" value="P:reductive iron assimilation"/>
    <property type="evidence" value="ECO:0007669"/>
    <property type="project" value="TreeGrafter"/>
</dbReference>
<evidence type="ECO:0000256" key="3">
    <source>
        <dbReference type="ARBA" id="ARBA00022982"/>
    </source>
</evidence>
<keyword evidence="2 8" id="KW-0812">Transmembrane</keyword>
<dbReference type="PANTHER" id="PTHR11972">
    <property type="entry name" value="NADPH OXIDASE"/>
    <property type="match status" value="1"/>
</dbReference>
<keyword evidence="6" id="KW-0813">Transport</keyword>
<dbReference type="PROSITE" id="PS51384">
    <property type="entry name" value="FAD_FR"/>
    <property type="match status" value="1"/>
</dbReference>
<keyword evidence="3" id="KW-0249">Electron transport</keyword>
<gene>
    <name evidence="10" type="ORF">HK100_001269</name>
</gene>
<dbReference type="Pfam" id="PF08022">
    <property type="entry name" value="FAD_binding_8"/>
    <property type="match status" value="1"/>
</dbReference>
<feature type="transmembrane region" description="Helical" evidence="8">
    <location>
        <begin position="104"/>
        <end position="124"/>
    </location>
</feature>
<dbReference type="AlphaFoldDB" id="A0AAD5SY61"/>
<feature type="transmembrane region" description="Helical" evidence="8">
    <location>
        <begin position="172"/>
        <end position="191"/>
    </location>
</feature>
<comment type="caution">
    <text evidence="10">The sequence shown here is derived from an EMBL/GenBank/DDBJ whole genome shotgun (WGS) entry which is preliminary data.</text>
</comment>
<dbReference type="CDD" id="cd06186">
    <property type="entry name" value="NOX_Duox_like_FAD_NADP"/>
    <property type="match status" value="1"/>
</dbReference>
<feature type="domain" description="FAD-binding FR-type" evidence="9">
    <location>
        <begin position="281"/>
        <end position="404"/>
    </location>
</feature>
<evidence type="ECO:0000313" key="10">
    <source>
        <dbReference type="EMBL" id="KAJ3115666.1"/>
    </source>
</evidence>
<dbReference type="InterPro" id="IPR039261">
    <property type="entry name" value="FNR_nucleotide-bd"/>
</dbReference>
<dbReference type="InterPro" id="IPR013130">
    <property type="entry name" value="Fe3_Rdtase_TM_dom"/>
</dbReference>
<accession>A0AAD5SY61</accession>
<evidence type="ECO:0000256" key="1">
    <source>
        <dbReference type="ARBA" id="ARBA00004141"/>
    </source>
</evidence>
<sequence length="604" mass="66138">MHDAGRQRRDYVGHITLHAPQYAYVLPDNDTAAGALFGLVIGAMVVQGAVVPVLYRRVAGAAQSRRLNVRRLRVAVHWLAHVTLTPPVPFASRVPLVPASLAAAAPPLLLCAFLALLLCGADVSAAAYSDIGNQRLGSLCVALVAANFVAGLRNGPLLVLRVPVRTALQWHVWLGSAATALALAHGISYVLEWQYYDFVFQSLRLVRNQWGVGAAALILLMFLSSFWLVRRRAYLVFHTVHVLALPGLLAVLYFHAPDLAYPMFTPTVSLYLLDRAIRFFNSCTSARIVDMKVWPNSGSHPNSSTTMLTVCAPPICDAKGFRAGQYVYVKIPEVSMFKWHPLSFSNGPKGSKKRSSVCKFNLVHSGNGPFSRGLSKAVSARLLNRELPPPQIYVDGPYGNSPVSEYLDIFQHFVYVAGGIGATPALSMAIENVRCKRRQVSELSTSETYTLTFVWAVKHLGDLDWAMDELENLVGANNSKSPTVRVQVLLYVTAEESIDLFDSEIGEESRGEEAEGLNTGIYRKLAHAARGNIHGITVSHGRPDFHEIFHSIRNIESENGLSNTSDCGVVVSGPNSLVSSVRKIARIESDANCLYHVFTESFEM</sequence>
<dbReference type="PANTHER" id="PTHR11972:SF69">
    <property type="entry name" value="FERRIC REDUCTION OXIDASE 6-RELATED"/>
    <property type="match status" value="1"/>
</dbReference>
<dbReference type="SFLD" id="SFLDG01168">
    <property type="entry name" value="Ferric_reductase_subgroup_(FRE"/>
    <property type="match status" value="1"/>
</dbReference>
<keyword evidence="11" id="KW-1185">Reference proteome</keyword>
<dbReference type="Proteomes" id="UP001211907">
    <property type="component" value="Unassembled WGS sequence"/>
</dbReference>
<reference evidence="10" key="1">
    <citation type="submission" date="2020-05" db="EMBL/GenBank/DDBJ databases">
        <title>Phylogenomic resolution of chytrid fungi.</title>
        <authorList>
            <person name="Stajich J.E."/>
            <person name="Amses K."/>
            <person name="Simmons R."/>
            <person name="Seto K."/>
            <person name="Myers J."/>
            <person name="Bonds A."/>
            <person name="Quandt C.A."/>
            <person name="Barry K."/>
            <person name="Liu P."/>
            <person name="Grigoriev I."/>
            <person name="Longcore J.E."/>
            <person name="James T.Y."/>
        </authorList>
    </citation>
    <scope>NUCLEOTIDE SEQUENCE</scope>
    <source>
        <strain evidence="10">JEL0513</strain>
    </source>
</reference>
<proteinExistence type="predicted"/>
<dbReference type="InterPro" id="IPR013121">
    <property type="entry name" value="Fe_red_NAD-bd_6"/>
</dbReference>
<dbReference type="GO" id="GO:0005886">
    <property type="term" value="C:plasma membrane"/>
    <property type="evidence" value="ECO:0007669"/>
    <property type="project" value="TreeGrafter"/>
</dbReference>
<feature type="transmembrane region" description="Helical" evidence="8">
    <location>
        <begin position="32"/>
        <end position="55"/>
    </location>
</feature>
<keyword evidence="5" id="KW-0560">Oxidoreductase</keyword>
<evidence type="ECO:0000313" key="11">
    <source>
        <dbReference type="Proteomes" id="UP001211907"/>
    </source>
</evidence>
<dbReference type="Pfam" id="PF01794">
    <property type="entry name" value="Ferric_reduct"/>
    <property type="match status" value="1"/>
</dbReference>
<dbReference type="EMBL" id="JADGJH010001277">
    <property type="protein sequence ID" value="KAJ3115666.1"/>
    <property type="molecule type" value="Genomic_DNA"/>
</dbReference>
<dbReference type="InterPro" id="IPR013112">
    <property type="entry name" value="FAD-bd_8"/>
</dbReference>
<protein>
    <recommendedName>
        <fullName evidence="9">FAD-binding FR-type domain-containing protein</fullName>
    </recommendedName>
</protein>